<keyword evidence="1" id="KW-1133">Transmembrane helix</keyword>
<reference evidence="3 4" key="1">
    <citation type="submission" date="2018-02" db="EMBL/GenBank/DDBJ databases">
        <title>Whole genome sequencing of endophytic bacterium.</title>
        <authorList>
            <person name="Eedara R."/>
            <person name="Podile A.R."/>
        </authorList>
    </citation>
    <scope>NUCLEOTIDE SEQUENCE [LARGE SCALE GENOMIC DNA]</scope>
    <source>
        <strain evidence="3 4">RP1T</strain>
    </source>
</reference>
<organism evidence="3 4">
    <name type="scientific">Labrys okinawensis</name>
    <dbReference type="NCBI Taxonomy" id="346911"/>
    <lineage>
        <taxon>Bacteria</taxon>
        <taxon>Pseudomonadati</taxon>
        <taxon>Pseudomonadota</taxon>
        <taxon>Alphaproteobacteria</taxon>
        <taxon>Hyphomicrobiales</taxon>
        <taxon>Xanthobacteraceae</taxon>
        <taxon>Labrys</taxon>
    </lineage>
</organism>
<accession>A0A2S9QHY1</accession>
<evidence type="ECO:0000259" key="2">
    <source>
        <dbReference type="Pfam" id="PF07331"/>
    </source>
</evidence>
<evidence type="ECO:0000313" key="3">
    <source>
        <dbReference type="EMBL" id="PRH88945.1"/>
    </source>
</evidence>
<sequence length="171" mass="17147">MSSAESKTEPGRAPGSTVAGLVIAAALAILAVVIGTDASMLNTKVASDPLGPAAFSYAIAAGLLVLAVATVLSALRGKTPAPEEKQDAGAIAWVIAGLLAQIGLIAVNAGFSLASGLLFGFAARGFGKPLWLGCLVGVVLSFLVWLAFAQLLQLSLPQGPLEHAVTTLLSD</sequence>
<feature type="transmembrane region" description="Helical" evidence="1">
    <location>
        <begin position="12"/>
        <end position="34"/>
    </location>
</feature>
<dbReference type="AlphaFoldDB" id="A0A2S9QHY1"/>
<proteinExistence type="predicted"/>
<dbReference type="OrthoDB" id="7347328at2"/>
<dbReference type="InterPro" id="IPR009936">
    <property type="entry name" value="DUF1468"/>
</dbReference>
<dbReference type="EMBL" id="PUEJ01000002">
    <property type="protein sequence ID" value="PRH88945.1"/>
    <property type="molecule type" value="Genomic_DNA"/>
</dbReference>
<protein>
    <submittedName>
        <fullName evidence="3">Tripartite tricarboxylate transporter TctB family protein</fullName>
    </submittedName>
</protein>
<dbReference type="RefSeq" id="WP_105861287.1">
    <property type="nucleotide sequence ID" value="NZ_PUEJ01000002.1"/>
</dbReference>
<evidence type="ECO:0000313" key="4">
    <source>
        <dbReference type="Proteomes" id="UP000237682"/>
    </source>
</evidence>
<name>A0A2S9QHY1_9HYPH</name>
<keyword evidence="4" id="KW-1185">Reference proteome</keyword>
<feature type="transmembrane region" description="Helical" evidence="1">
    <location>
        <begin position="87"/>
        <end position="110"/>
    </location>
</feature>
<feature type="domain" description="DUF1468" evidence="2">
    <location>
        <begin position="20"/>
        <end position="157"/>
    </location>
</feature>
<gene>
    <name evidence="3" type="ORF">C5L14_06960</name>
</gene>
<feature type="transmembrane region" description="Helical" evidence="1">
    <location>
        <begin position="54"/>
        <end position="75"/>
    </location>
</feature>
<dbReference type="Pfam" id="PF07331">
    <property type="entry name" value="TctB"/>
    <property type="match status" value="1"/>
</dbReference>
<feature type="transmembrane region" description="Helical" evidence="1">
    <location>
        <begin position="130"/>
        <end position="148"/>
    </location>
</feature>
<evidence type="ECO:0000256" key="1">
    <source>
        <dbReference type="SAM" id="Phobius"/>
    </source>
</evidence>
<comment type="caution">
    <text evidence="3">The sequence shown here is derived from an EMBL/GenBank/DDBJ whole genome shotgun (WGS) entry which is preliminary data.</text>
</comment>
<keyword evidence="1" id="KW-0472">Membrane</keyword>
<keyword evidence="1" id="KW-0812">Transmembrane</keyword>
<dbReference type="Proteomes" id="UP000237682">
    <property type="component" value="Unassembled WGS sequence"/>
</dbReference>